<evidence type="ECO:0000313" key="1">
    <source>
        <dbReference type="EMBL" id="GAQ23964.1"/>
    </source>
</evidence>
<sequence>MAAVVTPISAELRDLALRLAPKDATLPEALAAAKGQEHLLTESGFTAHLAHLLDVRCPSPGQADYLLDLALDIEGVIARVGALTSPADLAHLQKYAQACRLIVEVAAFQQGLLLAFMQQELVDRPTAERLGIPLERLDMTRKLLKLARKNSDGSHWQHGEEWR</sequence>
<name>A0A100HNI0_9DEIO</name>
<dbReference type="AlphaFoldDB" id="A0A100HNI0"/>
<dbReference type="EMBL" id="BCMS01000006">
    <property type="protein sequence ID" value="GAQ23964.1"/>
    <property type="molecule type" value="Genomic_DNA"/>
</dbReference>
<organism evidence="1 2">
    <name type="scientific">Deinococcus grandis</name>
    <dbReference type="NCBI Taxonomy" id="57498"/>
    <lineage>
        <taxon>Bacteria</taxon>
        <taxon>Thermotogati</taxon>
        <taxon>Deinococcota</taxon>
        <taxon>Deinococci</taxon>
        <taxon>Deinococcales</taxon>
        <taxon>Deinococcaceae</taxon>
        <taxon>Deinococcus</taxon>
    </lineage>
</organism>
<protein>
    <submittedName>
        <fullName evidence="1">Wall-associated receptor kinase 2</fullName>
    </submittedName>
</protein>
<reference evidence="2" key="1">
    <citation type="submission" date="2015-11" db="EMBL/GenBank/DDBJ databases">
        <title>Draft Genome Sequence of the Radioresistant Bacterium Deinococcus grandis, Isolated from Freshwater Fish in Japan.</title>
        <authorList>
            <person name="Satoh K."/>
            <person name="Onodera T."/>
            <person name="Omoso K."/>
            <person name="Takeda-Yano K."/>
            <person name="Katayama T."/>
            <person name="Oono Y."/>
            <person name="Narumi I."/>
        </authorList>
    </citation>
    <scope>NUCLEOTIDE SEQUENCE [LARGE SCALE GENOMIC DNA]</scope>
    <source>
        <strain evidence="2">ATCC 43672</strain>
    </source>
</reference>
<proteinExistence type="predicted"/>
<evidence type="ECO:0000313" key="2">
    <source>
        <dbReference type="Proteomes" id="UP000056209"/>
    </source>
</evidence>
<keyword evidence="1" id="KW-0675">Receptor</keyword>
<dbReference type="GO" id="GO:0016301">
    <property type="term" value="F:kinase activity"/>
    <property type="evidence" value="ECO:0007669"/>
    <property type="project" value="UniProtKB-KW"/>
</dbReference>
<accession>A0A100HNI0</accession>
<comment type="caution">
    <text evidence="1">The sequence shown here is derived from an EMBL/GenBank/DDBJ whole genome shotgun (WGS) entry which is preliminary data.</text>
</comment>
<keyword evidence="1" id="KW-0418">Kinase</keyword>
<dbReference type="Proteomes" id="UP000056209">
    <property type="component" value="Unassembled WGS sequence"/>
</dbReference>
<dbReference type="RefSeq" id="WP_058980164.1">
    <property type="nucleotide sequence ID" value="NZ_BCMS01000006.1"/>
</dbReference>
<keyword evidence="2" id="KW-1185">Reference proteome</keyword>
<gene>
    <name evidence="1" type="ORF">DEIGR_400097</name>
</gene>
<keyword evidence="1" id="KW-0808">Transferase</keyword>
<dbReference type="OrthoDB" id="9960176at2"/>